<feature type="signal peptide" evidence="1">
    <location>
        <begin position="1"/>
        <end position="20"/>
    </location>
</feature>
<evidence type="ECO:0000313" key="3">
    <source>
        <dbReference type="Proteomes" id="UP000777784"/>
    </source>
</evidence>
<evidence type="ECO:0000313" key="2">
    <source>
        <dbReference type="EMBL" id="MBU2692917.1"/>
    </source>
</evidence>
<accession>A0A948W549</accession>
<comment type="caution">
    <text evidence="2">The sequence shown here is derived from an EMBL/GenBank/DDBJ whole genome shotgun (WGS) entry which is preliminary data.</text>
</comment>
<evidence type="ECO:0000256" key="1">
    <source>
        <dbReference type="SAM" id="SignalP"/>
    </source>
</evidence>
<keyword evidence="1" id="KW-0732">Signal</keyword>
<protein>
    <submittedName>
        <fullName evidence="2">Uncharacterized protein</fullName>
    </submittedName>
</protein>
<dbReference type="AlphaFoldDB" id="A0A948W549"/>
<gene>
    <name evidence="2" type="ORF">KJ970_18515</name>
</gene>
<sequence>MRRLLLAMAILAITAGVAFAGPNAGVILSIQGNALGVETEGDVCGAIALPATCEELVTGATPDLGGISWYLAVVVSPAANTPNFNTVVFGLGTYDGSDGYVSYTGPCVTGSLEISTAGWPGPGEGTAVSWAPGCLYGYMEPVYYFGTYNYGGMIPLGNHPVQPTSVVDCSADPQADLFEGLGVMEGANPICPGSGPEPGACCFGPSCVMLLEVDCIAQGGDW</sequence>
<name>A0A948W549_UNCEI</name>
<dbReference type="EMBL" id="JAHJDP010000104">
    <property type="protein sequence ID" value="MBU2692917.1"/>
    <property type="molecule type" value="Genomic_DNA"/>
</dbReference>
<reference evidence="2" key="1">
    <citation type="submission" date="2021-05" db="EMBL/GenBank/DDBJ databases">
        <title>Energy efficiency and biological interactions define the core microbiome of deep oligotrophic groundwater.</title>
        <authorList>
            <person name="Mehrshad M."/>
            <person name="Lopez-Fernandez M."/>
            <person name="Bell E."/>
            <person name="Bernier-Latmani R."/>
            <person name="Bertilsson S."/>
            <person name="Dopson M."/>
        </authorList>
    </citation>
    <scope>NUCLEOTIDE SEQUENCE</scope>
    <source>
        <strain evidence="2">Modern_marine.mb.64</strain>
    </source>
</reference>
<feature type="non-terminal residue" evidence="2">
    <location>
        <position position="222"/>
    </location>
</feature>
<proteinExistence type="predicted"/>
<dbReference type="Proteomes" id="UP000777784">
    <property type="component" value="Unassembled WGS sequence"/>
</dbReference>
<feature type="chain" id="PRO_5037691853" evidence="1">
    <location>
        <begin position="21"/>
        <end position="222"/>
    </location>
</feature>
<organism evidence="2 3">
    <name type="scientific">Eiseniibacteriota bacterium</name>
    <dbReference type="NCBI Taxonomy" id="2212470"/>
    <lineage>
        <taxon>Bacteria</taxon>
        <taxon>Candidatus Eiseniibacteriota</taxon>
    </lineage>
</organism>